<name>A0A8T0G486_CERPU</name>
<dbReference type="AlphaFoldDB" id="A0A8T0G486"/>
<proteinExistence type="predicted"/>
<organism evidence="1 2">
    <name type="scientific">Ceratodon purpureus</name>
    <name type="common">Fire moss</name>
    <name type="synonym">Dicranum purpureum</name>
    <dbReference type="NCBI Taxonomy" id="3225"/>
    <lineage>
        <taxon>Eukaryota</taxon>
        <taxon>Viridiplantae</taxon>
        <taxon>Streptophyta</taxon>
        <taxon>Embryophyta</taxon>
        <taxon>Bryophyta</taxon>
        <taxon>Bryophytina</taxon>
        <taxon>Bryopsida</taxon>
        <taxon>Dicranidae</taxon>
        <taxon>Pseudoditrichales</taxon>
        <taxon>Ditrichaceae</taxon>
        <taxon>Ceratodon</taxon>
    </lineage>
</organism>
<dbReference type="Proteomes" id="UP000822688">
    <property type="component" value="Chromosome 12"/>
</dbReference>
<evidence type="ECO:0000313" key="1">
    <source>
        <dbReference type="EMBL" id="KAG0553725.1"/>
    </source>
</evidence>
<evidence type="ECO:0000313" key="2">
    <source>
        <dbReference type="Proteomes" id="UP000822688"/>
    </source>
</evidence>
<protein>
    <submittedName>
        <fullName evidence="1">Uncharacterized protein</fullName>
    </submittedName>
</protein>
<keyword evidence="2" id="KW-1185">Reference proteome</keyword>
<gene>
    <name evidence="1" type="ORF">KC19_12G034200</name>
</gene>
<dbReference type="EMBL" id="CM026433">
    <property type="protein sequence ID" value="KAG0553725.1"/>
    <property type="molecule type" value="Genomic_DNA"/>
</dbReference>
<dbReference type="PANTHER" id="PTHR31060:SF37">
    <property type="entry name" value="BTB DOMAIN-CONTAINING PROTEIN"/>
    <property type="match status" value="1"/>
</dbReference>
<accession>A0A8T0G486</accession>
<dbReference type="InterPro" id="IPR038920">
    <property type="entry name" value="At3g05675-like"/>
</dbReference>
<dbReference type="PANTHER" id="PTHR31060">
    <property type="entry name" value="OSJNBA0011J08.25 PROTEIN-RELATED"/>
    <property type="match status" value="1"/>
</dbReference>
<comment type="caution">
    <text evidence="1">The sequence shown here is derived from an EMBL/GenBank/DDBJ whole genome shotgun (WGS) entry which is preliminary data.</text>
</comment>
<reference evidence="1" key="1">
    <citation type="submission" date="2020-06" db="EMBL/GenBank/DDBJ databases">
        <title>WGS assembly of Ceratodon purpureus strain R40.</title>
        <authorList>
            <person name="Carey S.B."/>
            <person name="Jenkins J."/>
            <person name="Shu S."/>
            <person name="Lovell J.T."/>
            <person name="Sreedasyam A."/>
            <person name="Maumus F."/>
            <person name="Tiley G.P."/>
            <person name="Fernandez-Pozo N."/>
            <person name="Barry K."/>
            <person name="Chen C."/>
            <person name="Wang M."/>
            <person name="Lipzen A."/>
            <person name="Daum C."/>
            <person name="Saski C.A."/>
            <person name="Payton A.C."/>
            <person name="Mcbreen J.C."/>
            <person name="Conrad R.E."/>
            <person name="Kollar L.M."/>
            <person name="Olsson S."/>
            <person name="Huttunen S."/>
            <person name="Landis J.B."/>
            <person name="Wickett N.J."/>
            <person name="Johnson M.G."/>
            <person name="Rensing S.A."/>
            <person name="Grimwood J."/>
            <person name="Schmutz J."/>
            <person name="Mcdaniel S.F."/>
        </authorList>
    </citation>
    <scope>NUCLEOTIDE SEQUENCE</scope>
    <source>
        <strain evidence="1">R40</strain>
    </source>
</reference>
<sequence length="469" mass="53774">MDEPQEFALEVVNNPLQGEPNSIKVGKQILPLTEPQMPIVWCGGLGRKCHDVTICLVPNEINRKSSEETQKYSEILTVLKVHSDRLSRCSKYFETCLTDRWTMSDSTFFLETVTDIKCYTDCFSRMYTLPSRKDFKNVKYSLRLLKVASQIEFTELMDSVCLYLSSKVWSETDEEMIRLYSASPDFPRKQAGDLVVRLGMDKSDDDCHKQFCDVMEQCFRTALDCGCGSFSSNRVFIEKMLLDSAPDNGPSTGRPAHFQVSRNVVMIVSRETKDMLVNFGQECDGKTFSSVPRFTDKVLAICWILETLLAAKVAEEVVQCFVHLHVFPKILAIEKPPPCRHGYENERAYNERYKEQFDARNAALKLGRVVFLMYRKVAAGKLLLKTPERVALLQNWHYLLKKLSFTEAAVLNHDVRCLFSTLPLKQQMELVKAGSKVYNYEGFIDLVSLAKRLKDKWPAVEEKRHPSVN</sequence>